<protein>
    <recommendedName>
        <fullName evidence="7">Intracellular proteinase inhibitor BsuPI domain-containing protein</fullName>
    </recommendedName>
</protein>
<feature type="region of interest" description="Disordered" evidence="1">
    <location>
        <begin position="24"/>
        <end position="43"/>
    </location>
</feature>
<dbReference type="RefSeq" id="WP_085030512.1">
    <property type="nucleotide sequence ID" value="NZ_CP020772.1"/>
</dbReference>
<dbReference type="InterPro" id="IPR018911">
    <property type="entry name" value="Gmad2_Ig-like_dom"/>
</dbReference>
<evidence type="ECO:0000259" key="4">
    <source>
        <dbReference type="Pfam" id="PF12690"/>
    </source>
</evidence>
<organism evidence="5 6">
    <name type="scientific">Halobacillus mangrovi</name>
    <dbReference type="NCBI Taxonomy" id="402384"/>
    <lineage>
        <taxon>Bacteria</taxon>
        <taxon>Bacillati</taxon>
        <taxon>Bacillota</taxon>
        <taxon>Bacilli</taxon>
        <taxon>Bacillales</taxon>
        <taxon>Bacillaceae</taxon>
        <taxon>Halobacillus</taxon>
    </lineage>
</organism>
<feature type="compositionally biased region" description="Acidic residues" evidence="1">
    <location>
        <begin position="30"/>
        <end position="43"/>
    </location>
</feature>
<feature type="domain" description="Intracellular proteinase inhibitor BsuPI" evidence="4">
    <location>
        <begin position="54"/>
        <end position="150"/>
    </location>
</feature>
<dbReference type="STRING" id="402384.HM131_14860"/>
<feature type="chain" id="PRO_5038815144" description="Intracellular proteinase inhibitor BsuPI domain-containing protein" evidence="2">
    <location>
        <begin position="18"/>
        <end position="292"/>
    </location>
</feature>
<accession>A0A1W5ZXM5</accession>
<evidence type="ECO:0000313" key="6">
    <source>
        <dbReference type="Proteomes" id="UP000192527"/>
    </source>
</evidence>
<evidence type="ECO:0000259" key="3">
    <source>
        <dbReference type="Pfam" id="PF10648"/>
    </source>
</evidence>
<keyword evidence="2" id="KW-0732">Signal</keyword>
<dbReference type="AlphaFoldDB" id="A0A1W5ZXM5"/>
<dbReference type="KEGG" id="hmn:HM131_14860"/>
<dbReference type="PROSITE" id="PS51257">
    <property type="entry name" value="PROKAR_LIPOPROTEIN"/>
    <property type="match status" value="1"/>
</dbReference>
<evidence type="ECO:0000256" key="2">
    <source>
        <dbReference type="SAM" id="SignalP"/>
    </source>
</evidence>
<dbReference type="Gene3D" id="2.60.40.2360">
    <property type="entry name" value="Intracellular proteinase inhibitor BsuPI"/>
    <property type="match status" value="1"/>
</dbReference>
<evidence type="ECO:0000256" key="1">
    <source>
        <dbReference type="SAM" id="MobiDB-lite"/>
    </source>
</evidence>
<dbReference type="Pfam" id="PF10648">
    <property type="entry name" value="Gmad2"/>
    <property type="match status" value="1"/>
</dbReference>
<dbReference type="Pfam" id="PF12690">
    <property type="entry name" value="BsuPI"/>
    <property type="match status" value="1"/>
</dbReference>
<dbReference type="EMBL" id="CP020772">
    <property type="protein sequence ID" value="ARI78052.1"/>
    <property type="molecule type" value="Genomic_DNA"/>
</dbReference>
<evidence type="ECO:0008006" key="7">
    <source>
        <dbReference type="Google" id="ProtNLM"/>
    </source>
</evidence>
<evidence type="ECO:0000313" key="5">
    <source>
        <dbReference type="EMBL" id="ARI78052.1"/>
    </source>
</evidence>
<dbReference type="Proteomes" id="UP000192527">
    <property type="component" value="Chromosome"/>
</dbReference>
<dbReference type="InterPro" id="IPR020481">
    <property type="entry name" value="Intracell_prot_inh_BsuPI"/>
</dbReference>
<keyword evidence="6" id="KW-1185">Reference proteome</keyword>
<sequence>MKNLWIIMVGIMILALAACGSNSETKEANGEENTEQNEAAEEPEIDMESLISQLKMDATVETTEDTAKFDFSLENTGEEPLIIGFTSSQQYEVKVKNAEGESVYTFSADKMFTQELTTEEIPAGESLSATETWTGIEAKGNYEATITFLVDSINDQSLEATPYQVTQSFTIEDRPEKEDTNDKSKTYGNGEAFRNVKVSGENGSYMVKGEARVFEGTFMYSVEDGHMVQVEPTSVQVEKGAPEWSEFELEINVPEDLLPDYGTLTLVLFEESANDGKPTHVNNIPLEQFPSE</sequence>
<feature type="signal peptide" evidence="2">
    <location>
        <begin position="1"/>
        <end position="17"/>
    </location>
</feature>
<dbReference type="OrthoDB" id="1357684at2"/>
<feature type="domain" description="Bacterial spore germination immunoglobulin-like" evidence="3">
    <location>
        <begin position="204"/>
        <end position="276"/>
    </location>
</feature>
<dbReference type="InterPro" id="IPR038144">
    <property type="entry name" value="IPI"/>
</dbReference>
<proteinExistence type="predicted"/>
<name>A0A1W5ZXM5_9BACI</name>
<reference evidence="5 6" key="1">
    <citation type="submission" date="2017-04" db="EMBL/GenBank/DDBJ databases">
        <title>The whole genome sequencing and assembly of Halobacillus mangrovi strain.</title>
        <authorList>
            <person name="Lee S.-J."/>
            <person name="Park M.-K."/>
            <person name="Kim J.-Y."/>
            <person name="Lee Y.-J."/>
            <person name="Yi H."/>
            <person name="Bahn Y.-S."/>
            <person name="Kim J.F."/>
            <person name="Lee D.-W."/>
        </authorList>
    </citation>
    <scope>NUCLEOTIDE SEQUENCE [LARGE SCALE GENOMIC DNA]</scope>
    <source>
        <strain evidence="5 6">KTB 131</strain>
    </source>
</reference>
<gene>
    <name evidence="5" type="ORF">HM131_14860</name>
</gene>